<dbReference type="Pfam" id="PF25583">
    <property type="entry name" value="WCX"/>
    <property type="match status" value="1"/>
</dbReference>
<dbReference type="PANTHER" id="PTHR34580:SF1">
    <property type="entry name" value="PROTEIN PAFC"/>
    <property type="match status" value="1"/>
</dbReference>
<name>A0A4V2ZS52_9BACL</name>
<dbReference type="Proteomes" id="UP000295636">
    <property type="component" value="Unassembled WGS sequence"/>
</dbReference>
<dbReference type="InterPro" id="IPR051534">
    <property type="entry name" value="CBASS_pafABC_assoc_protein"/>
</dbReference>
<dbReference type="Pfam" id="PF08279">
    <property type="entry name" value="HTH_11"/>
    <property type="match status" value="1"/>
</dbReference>
<feature type="domain" description="HTH deoR-type" evidence="3">
    <location>
        <begin position="2"/>
        <end position="57"/>
    </location>
</feature>
<sequence length="318" mass="35952">MRAERLLTILLCLQRYGKMTTRELAEKTEVSERTIARDMEALSAAGIPVFAYRGAAGGWSLSEGYRTNLTGLKAEEIQSLLLMNPSGIMNDLGLGSEFEAAFLKLLASLPPSLQRDAQFMRERIHVDGAGWHQSEESFPYLAAVQEAIWEQKQLCIRYPKADGYSERIVDPYGLVAKGGAWYLVAQTDEGMRSFRVSRIQNAQVTGESFARPDEFDLAAYWDQSTRAYKAAMPSYPAVIRIQEPQLARIRWFRYVKVQAVRPADNDGWLEADIQFETLESACEIILSLSPFIRVEQPTELVSLVRSRLQASFALYEPY</sequence>
<accession>A0A4V2ZS52</accession>
<dbReference type="InterPro" id="IPR001034">
    <property type="entry name" value="DeoR_HTH"/>
</dbReference>
<dbReference type="InterPro" id="IPR036390">
    <property type="entry name" value="WH_DNA-bd_sf"/>
</dbReference>
<keyword evidence="2" id="KW-0804">Transcription</keyword>
<protein>
    <submittedName>
        <fullName evidence="4">YafY family transcriptional regulator</fullName>
    </submittedName>
</protein>
<reference evidence="4 5" key="1">
    <citation type="submission" date="2019-03" db="EMBL/GenBank/DDBJ databases">
        <title>This is whole genome sequence of Paenibacillus sp MS74 strain.</title>
        <authorList>
            <person name="Trinh H.N."/>
        </authorList>
    </citation>
    <scope>NUCLEOTIDE SEQUENCE [LARGE SCALE GENOMIC DNA]</scope>
    <source>
        <strain evidence="4 5">MS74</strain>
    </source>
</reference>
<dbReference type="InterPro" id="IPR036388">
    <property type="entry name" value="WH-like_DNA-bd_sf"/>
</dbReference>
<dbReference type="SUPFAM" id="SSF46785">
    <property type="entry name" value="Winged helix' DNA-binding domain"/>
    <property type="match status" value="1"/>
</dbReference>
<evidence type="ECO:0000259" key="3">
    <source>
        <dbReference type="PROSITE" id="PS51000"/>
    </source>
</evidence>
<evidence type="ECO:0000256" key="2">
    <source>
        <dbReference type="ARBA" id="ARBA00023163"/>
    </source>
</evidence>
<dbReference type="OrthoDB" id="9815009at2"/>
<dbReference type="InterPro" id="IPR026881">
    <property type="entry name" value="WYL_dom"/>
</dbReference>
<organism evidence="4 5">
    <name type="scientific">Paenibacillus piri</name>
    <dbReference type="NCBI Taxonomy" id="2547395"/>
    <lineage>
        <taxon>Bacteria</taxon>
        <taxon>Bacillati</taxon>
        <taxon>Bacillota</taxon>
        <taxon>Bacilli</taxon>
        <taxon>Bacillales</taxon>
        <taxon>Paenibacillaceae</taxon>
        <taxon>Paenibacillus</taxon>
    </lineage>
</organism>
<dbReference type="AlphaFoldDB" id="A0A4V2ZS52"/>
<gene>
    <name evidence="4" type="ORF">E1757_31540</name>
</gene>
<comment type="caution">
    <text evidence="4">The sequence shown here is derived from an EMBL/GenBank/DDBJ whole genome shotgun (WGS) entry which is preliminary data.</text>
</comment>
<dbReference type="Pfam" id="PF13280">
    <property type="entry name" value="WYL"/>
    <property type="match status" value="1"/>
</dbReference>
<keyword evidence="1" id="KW-0805">Transcription regulation</keyword>
<dbReference type="EMBL" id="SMRT01000024">
    <property type="protein sequence ID" value="TDF91874.1"/>
    <property type="molecule type" value="Genomic_DNA"/>
</dbReference>
<evidence type="ECO:0000313" key="4">
    <source>
        <dbReference type="EMBL" id="TDF91874.1"/>
    </source>
</evidence>
<dbReference type="InterPro" id="IPR057727">
    <property type="entry name" value="WCX_dom"/>
</dbReference>
<proteinExistence type="predicted"/>
<dbReference type="PIRSF" id="PIRSF016838">
    <property type="entry name" value="PafC"/>
    <property type="match status" value="1"/>
</dbReference>
<dbReference type="RefSeq" id="WP_133235815.1">
    <property type="nucleotide sequence ID" value="NZ_SMRT01000024.1"/>
</dbReference>
<evidence type="ECO:0000256" key="1">
    <source>
        <dbReference type="ARBA" id="ARBA00023015"/>
    </source>
</evidence>
<dbReference type="InterPro" id="IPR013196">
    <property type="entry name" value="HTH_11"/>
</dbReference>
<dbReference type="InterPro" id="IPR028349">
    <property type="entry name" value="PafC-like"/>
</dbReference>
<dbReference type="PROSITE" id="PS52050">
    <property type="entry name" value="WYL"/>
    <property type="match status" value="1"/>
</dbReference>
<evidence type="ECO:0000313" key="5">
    <source>
        <dbReference type="Proteomes" id="UP000295636"/>
    </source>
</evidence>
<dbReference type="SMART" id="SM00420">
    <property type="entry name" value="HTH_DEOR"/>
    <property type="match status" value="1"/>
</dbReference>
<dbReference type="Gene3D" id="1.10.10.10">
    <property type="entry name" value="Winged helix-like DNA-binding domain superfamily/Winged helix DNA-binding domain"/>
    <property type="match status" value="1"/>
</dbReference>
<keyword evidence="5" id="KW-1185">Reference proteome</keyword>
<dbReference type="PROSITE" id="PS51000">
    <property type="entry name" value="HTH_DEOR_2"/>
    <property type="match status" value="1"/>
</dbReference>
<dbReference type="PANTHER" id="PTHR34580">
    <property type="match status" value="1"/>
</dbReference>
<dbReference type="GO" id="GO:0003700">
    <property type="term" value="F:DNA-binding transcription factor activity"/>
    <property type="evidence" value="ECO:0007669"/>
    <property type="project" value="InterPro"/>
</dbReference>